<dbReference type="Pfam" id="PF13154">
    <property type="entry name" value="DUF3991"/>
    <property type="match status" value="1"/>
</dbReference>
<dbReference type="Gene3D" id="3.40.1360.10">
    <property type="match status" value="1"/>
</dbReference>
<feature type="compositionally biased region" description="Basic and acidic residues" evidence="1">
    <location>
        <begin position="295"/>
        <end position="317"/>
    </location>
</feature>
<evidence type="ECO:0000313" key="4">
    <source>
        <dbReference type="Proteomes" id="UP000027180"/>
    </source>
</evidence>
<dbReference type="InterPro" id="IPR017041">
    <property type="entry name" value="UCP036054"/>
</dbReference>
<geneLocation type="plasmid" evidence="3 4">
    <name>pRetIE4771b</name>
</geneLocation>
<dbReference type="PIRSF" id="PIRSF036054">
    <property type="entry name" value="UCP036054"/>
    <property type="match status" value="1"/>
</dbReference>
<feature type="compositionally biased region" description="Basic and acidic residues" evidence="1">
    <location>
        <begin position="337"/>
        <end position="347"/>
    </location>
</feature>
<name>A0A060I8A4_RHIET</name>
<dbReference type="OrthoDB" id="5757175at2"/>
<dbReference type="Proteomes" id="UP000027180">
    <property type="component" value="Plasmid pRetIE4771b"/>
</dbReference>
<dbReference type="HOGENOM" id="CLU_057274_0_0_5"/>
<sequence length="347" mass="38026">MERREIEVLRDAVSCAAVLEEASFAIDAKESTPRAVKFRRSGEIVIVTHEGRGWFDPLSDAKGDVFGLVEHLDRAGFFKAVEKVAALVGFEISAPEWQSRSPADKCLLSLSDRWQARRHPWPASSTWRYLHDERCLPTSLLRTAIKRDLLREGPHGSLWAAHTNQAGEITGWEARGPQYRGFATGGAKVLFRLGPDASTRLAVTEAAIDAMSLAAIEGLRDGTLYLSTGGGWSATTAAALGALASRRNVQLVAATDANPQGDMFAERLRALADEAGCDWMRLRPPEEDWNEALKDRVKQRNENRKGEGGRKEEEACRMRAGRVKGGFARPKPALDPAGRDVGGRKGL</sequence>
<evidence type="ECO:0000259" key="2">
    <source>
        <dbReference type="Pfam" id="PF13154"/>
    </source>
</evidence>
<dbReference type="KEGG" id="rei:IE4771_PB00341"/>
<evidence type="ECO:0000313" key="3">
    <source>
        <dbReference type="EMBL" id="AIC30067.1"/>
    </source>
</evidence>
<dbReference type="InterPro" id="IPR025054">
    <property type="entry name" value="DUF3991"/>
</dbReference>
<feature type="region of interest" description="Disordered" evidence="1">
    <location>
        <begin position="295"/>
        <end position="347"/>
    </location>
</feature>
<evidence type="ECO:0000256" key="1">
    <source>
        <dbReference type="SAM" id="MobiDB-lite"/>
    </source>
</evidence>
<accession>A0A060I8A4</accession>
<organism evidence="3 4">
    <name type="scientific">Rhizobium etli bv. mimosae str. IE4771</name>
    <dbReference type="NCBI Taxonomy" id="1432050"/>
    <lineage>
        <taxon>Bacteria</taxon>
        <taxon>Pseudomonadati</taxon>
        <taxon>Pseudomonadota</taxon>
        <taxon>Alphaproteobacteria</taxon>
        <taxon>Hyphomicrobiales</taxon>
        <taxon>Rhizobiaceae</taxon>
        <taxon>Rhizobium/Agrobacterium group</taxon>
        <taxon>Rhizobium</taxon>
    </lineage>
</organism>
<dbReference type="AlphaFoldDB" id="A0A060I8A4"/>
<dbReference type="EMBL" id="CP006988">
    <property type="protein sequence ID" value="AIC30067.1"/>
    <property type="molecule type" value="Genomic_DNA"/>
</dbReference>
<proteinExistence type="predicted"/>
<keyword evidence="3" id="KW-0614">Plasmid</keyword>
<reference evidence="3 4" key="1">
    <citation type="submission" date="2013-12" db="EMBL/GenBank/DDBJ databases">
        <title>Complete genome sequence of Rhizobium etli bv. mimosae IE4771.</title>
        <authorList>
            <person name="Bustos P."/>
            <person name="Santamaria R.I."/>
            <person name="Lozano L."/>
            <person name="Ormeno-Orrillo E."/>
            <person name="Rogel M.A."/>
            <person name="Romero D."/>
            <person name="Cevallos M.A."/>
            <person name="Martinez-Romero E."/>
            <person name="Gonzalez V."/>
        </authorList>
    </citation>
    <scope>NUCLEOTIDE SEQUENCE [LARGE SCALE GENOMIC DNA]</scope>
    <source>
        <strain evidence="3 4">IE4771</strain>
        <plasmid evidence="4">Plasmid pRetIE4771b</plasmid>
    </source>
</reference>
<protein>
    <recommendedName>
        <fullName evidence="2">DUF3991 domain-containing protein</fullName>
    </recommendedName>
</protein>
<gene>
    <name evidence="3" type="ORF">IE4771_PB00341</name>
</gene>
<dbReference type="Pfam" id="PF13155">
    <property type="entry name" value="Toprim_2"/>
    <property type="match status" value="1"/>
</dbReference>
<feature type="domain" description="DUF3991" evidence="2">
    <location>
        <begin position="128"/>
        <end position="195"/>
    </location>
</feature>